<protein>
    <recommendedName>
        <fullName evidence="3">DNA gyrase subunit A</fullName>
    </recommendedName>
</protein>
<dbReference type="Gene3D" id="2.120.10.90">
    <property type="entry name" value="DNA gyrase/topoisomerase IV, subunit A, C-terminal"/>
    <property type="match status" value="1"/>
</dbReference>
<sequence length="102" mass="11613">LIEQEAIELKNRFSTPRLSMLEDADSGQLDDIDIIPNDEMLLAISEKGYVKRMKPNTFNLQNRGTIGKSVGKLRVNDAMSDFIVCRAHDHVLYFSLVFTLIK</sequence>
<gene>
    <name evidence="1" type="ORF">CICLE_v100146052mg</name>
</gene>
<dbReference type="eggNOG" id="KOG0355">
    <property type="taxonomic scope" value="Eukaryota"/>
</dbReference>
<feature type="non-terminal residue" evidence="1">
    <location>
        <position position="1"/>
    </location>
</feature>
<dbReference type="SUPFAM" id="SSF101904">
    <property type="entry name" value="GyrA/ParC C-terminal domain-like"/>
    <property type="match status" value="1"/>
</dbReference>
<evidence type="ECO:0000313" key="2">
    <source>
        <dbReference type="Proteomes" id="UP000030687"/>
    </source>
</evidence>
<accession>V4U9M4</accession>
<dbReference type="GO" id="GO:0003677">
    <property type="term" value="F:DNA binding"/>
    <property type="evidence" value="ECO:0007669"/>
    <property type="project" value="InterPro"/>
</dbReference>
<name>V4U9M4_CITCL</name>
<dbReference type="AlphaFoldDB" id="V4U9M4"/>
<dbReference type="Gramene" id="ESR58931">
    <property type="protein sequence ID" value="ESR58931"/>
    <property type="gene ID" value="CICLE_v100146052mg"/>
</dbReference>
<dbReference type="Proteomes" id="UP000030687">
    <property type="component" value="Unassembled WGS sequence"/>
</dbReference>
<dbReference type="GO" id="GO:0003918">
    <property type="term" value="F:DNA topoisomerase type II (double strand cut, ATP-hydrolyzing) activity"/>
    <property type="evidence" value="ECO:0007669"/>
    <property type="project" value="TreeGrafter"/>
</dbReference>
<proteinExistence type="predicted"/>
<dbReference type="STRING" id="85681.V4U9M4"/>
<dbReference type="InterPro" id="IPR050220">
    <property type="entry name" value="Type_II_DNA_Topoisomerases"/>
</dbReference>
<evidence type="ECO:0008006" key="3">
    <source>
        <dbReference type="Google" id="ProtNLM"/>
    </source>
</evidence>
<dbReference type="InterPro" id="IPR006691">
    <property type="entry name" value="GyrA/parC_rep"/>
</dbReference>
<dbReference type="GO" id="GO:0006265">
    <property type="term" value="P:DNA topological change"/>
    <property type="evidence" value="ECO:0007669"/>
    <property type="project" value="InterPro"/>
</dbReference>
<dbReference type="GO" id="GO:0005737">
    <property type="term" value="C:cytoplasm"/>
    <property type="evidence" value="ECO:0007669"/>
    <property type="project" value="TreeGrafter"/>
</dbReference>
<dbReference type="EMBL" id="KI536312">
    <property type="protein sequence ID" value="ESR58931.1"/>
    <property type="molecule type" value="Genomic_DNA"/>
</dbReference>
<evidence type="ECO:0000313" key="1">
    <source>
        <dbReference type="EMBL" id="ESR58931.1"/>
    </source>
</evidence>
<organism evidence="1 2">
    <name type="scientific">Citrus clementina</name>
    <name type="common">Clementine</name>
    <name type="synonym">Citrus deliciosa x Citrus sinensis</name>
    <dbReference type="NCBI Taxonomy" id="85681"/>
    <lineage>
        <taxon>Eukaryota</taxon>
        <taxon>Viridiplantae</taxon>
        <taxon>Streptophyta</taxon>
        <taxon>Embryophyta</taxon>
        <taxon>Tracheophyta</taxon>
        <taxon>Spermatophyta</taxon>
        <taxon>Magnoliopsida</taxon>
        <taxon>eudicotyledons</taxon>
        <taxon>Gunneridae</taxon>
        <taxon>Pentapetalae</taxon>
        <taxon>rosids</taxon>
        <taxon>malvids</taxon>
        <taxon>Sapindales</taxon>
        <taxon>Rutaceae</taxon>
        <taxon>Aurantioideae</taxon>
        <taxon>Citrus</taxon>
    </lineage>
</organism>
<dbReference type="InterPro" id="IPR035516">
    <property type="entry name" value="Gyrase/topoIV_suA_C"/>
</dbReference>
<dbReference type="PANTHER" id="PTHR43493">
    <property type="entry name" value="DNA GYRASE/TOPOISOMERASE SUBUNIT A"/>
    <property type="match status" value="1"/>
</dbReference>
<keyword evidence="2" id="KW-1185">Reference proteome</keyword>
<dbReference type="InParanoid" id="V4U9M4"/>
<dbReference type="Pfam" id="PF03989">
    <property type="entry name" value="DNA_gyraseA_C"/>
    <property type="match status" value="1"/>
</dbReference>
<dbReference type="GO" id="GO:0009330">
    <property type="term" value="C:DNA topoisomerase type II (double strand cut, ATP-hydrolyzing) complex"/>
    <property type="evidence" value="ECO:0007669"/>
    <property type="project" value="TreeGrafter"/>
</dbReference>
<dbReference type="PANTHER" id="PTHR43493:SF5">
    <property type="entry name" value="DNA GYRASE SUBUNIT A, CHLOROPLASTIC_MITOCHONDRIAL"/>
    <property type="match status" value="1"/>
</dbReference>
<reference evidence="1 2" key="1">
    <citation type="submission" date="2013-10" db="EMBL/GenBank/DDBJ databases">
        <authorList>
            <consortium name="International Citrus Genome Consortium"/>
            <person name="Jenkins J."/>
            <person name="Schmutz J."/>
            <person name="Prochnik S."/>
            <person name="Rokhsar D."/>
            <person name="Gmitter F."/>
            <person name="Ollitrault P."/>
            <person name="Machado M."/>
            <person name="Talon M."/>
            <person name="Wincker P."/>
            <person name="Jaillon O."/>
            <person name="Morgante M."/>
        </authorList>
    </citation>
    <scope>NUCLEOTIDE SEQUENCE</scope>
    <source>
        <strain evidence="2">cv. Clemenules</strain>
    </source>
</reference>
<dbReference type="KEGG" id="cic:CICLE_v100146052m"/>
<dbReference type="GO" id="GO:0005524">
    <property type="term" value="F:ATP binding"/>
    <property type="evidence" value="ECO:0007669"/>
    <property type="project" value="InterPro"/>
</dbReference>